<keyword evidence="9" id="KW-0050">Antiport</keyword>
<evidence type="ECO:0000256" key="9">
    <source>
        <dbReference type="RuleBase" id="RU003722"/>
    </source>
</evidence>
<evidence type="ECO:0000256" key="3">
    <source>
        <dbReference type="ARBA" id="ARBA00022692"/>
    </source>
</evidence>
<comment type="similarity">
    <text evidence="9">Belongs to the monovalent cation:proton antiporter 1 (CPA1) transporter (TC 2.A.36) family.</text>
</comment>
<dbReference type="Gene3D" id="6.10.140.1330">
    <property type="match status" value="1"/>
</dbReference>
<feature type="transmembrane region" description="Helical" evidence="11">
    <location>
        <begin position="250"/>
        <end position="271"/>
    </location>
</feature>
<feature type="compositionally biased region" description="Acidic residues" evidence="10">
    <location>
        <begin position="1002"/>
        <end position="1027"/>
    </location>
</feature>
<evidence type="ECO:0000256" key="6">
    <source>
        <dbReference type="ARBA" id="ARBA00023065"/>
    </source>
</evidence>
<feature type="transmembrane region" description="Helical" evidence="11">
    <location>
        <begin position="305"/>
        <end position="322"/>
    </location>
</feature>
<evidence type="ECO:0000256" key="7">
    <source>
        <dbReference type="ARBA" id="ARBA00023136"/>
    </source>
</evidence>
<feature type="transmembrane region" description="Helical" evidence="11">
    <location>
        <begin position="283"/>
        <end position="299"/>
    </location>
</feature>
<keyword evidence="7 11" id="KW-0472">Membrane</keyword>
<keyword evidence="12" id="KW-0732">Signal</keyword>
<keyword evidence="8 9" id="KW-0739">Sodium transport</keyword>
<feature type="transmembrane region" description="Helical" evidence="11">
    <location>
        <begin position="115"/>
        <end position="131"/>
    </location>
</feature>
<feature type="transmembrane region" description="Helical" evidence="11">
    <location>
        <begin position="84"/>
        <end position="103"/>
    </location>
</feature>
<dbReference type="KEGG" id="crg:105326487"/>
<feature type="chain" id="PRO_5043949195" description="Sodium/hydrogen exchanger" evidence="12">
    <location>
        <begin position="25"/>
        <end position="1027"/>
    </location>
</feature>
<reference evidence="14" key="1">
    <citation type="journal article" date="2012" name="Nature">
        <title>The oyster genome reveals stress adaptation and complexity of shell formation.</title>
        <authorList>
            <person name="Zhang G."/>
            <person name="Fang X."/>
            <person name="Guo X."/>
            <person name="Li L."/>
            <person name="Luo R."/>
            <person name="Xu F."/>
            <person name="Yang P."/>
            <person name="Zhang L."/>
            <person name="Wang X."/>
            <person name="Qi H."/>
            <person name="Xiong Z."/>
            <person name="Que H."/>
            <person name="Xie Y."/>
            <person name="Holland P.W."/>
            <person name="Paps J."/>
            <person name="Zhu Y."/>
            <person name="Wu F."/>
            <person name="Chen Y."/>
            <person name="Wang J."/>
            <person name="Peng C."/>
            <person name="Meng J."/>
            <person name="Yang L."/>
            <person name="Liu J."/>
            <person name="Wen B."/>
            <person name="Zhang N."/>
            <person name="Huang Z."/>
            <person name="Zhu Q."/>
            <person name="Feng Y."/>
            <person name="Mount A."/>
            <person name="Hedgecock D."/>
            <person name="Xu Z."/>
            <person name="Liu Y."/>
            <person name="Domazet-Loso T."/>
            <person name="Du Y."/>
            <person name="Sun X."/>
            <person name="Zhang S."/>
            <person name="Liu B."/>
            <person name="Cheng P."/>
            <person name="Jiang X."/>
            <person name="Li J."/>
            <person name="Fan D."/>
            <person name="Wang W."/>
            <person name="Fu W."/>
            <person name="Wang T."/>
            <person name="Wang B."/>
            <person name="Zhang J."/>
            <person name="Peng Z."/>
            <person name="Li Y."/>
            <person name="Li N."/>
            <person name="Wang J."/>
            <person name="Chen M."/>
            <person name="He Y."/>
            <person name="Tan F."/>
            <person name="Song X."/>
            <person name="Zheng Q."/>
            <person name="Huang R."/>
            <person name="Yang H."/>
            <person name="Du X."/>
            <person name="Chen L."/>
            <person name="Yang M."/>
            <person name="Gaffney P.M."/>
            <person name="Wang S."/>
            <person name="Luo L."/>
            <person name="She Z."/>
            <person name="Ming Y."/>
            <person name="Huang W."/>
            <person name="Zhang S."/>
            <person name="Huang B."/>
            <person name="Zhang Y."/>
            <person name="Qu T."/>
            <person name="Ni P."/>
            <person name="Miao G."/>
            <person name="Wang J."/>
            <person name="Wang Q."/>
            <person name="Steinberg C.E."/>
            <person name="Wang H."/>
            <person name="Li N."/>
            <person name="Qian L."/>
            <person name="Zhang G."/>
            <person name="Li Y."/>
            <person name="Yang H."/>
            <person name="Liu X."/>
            <person name="Wang J."/>
            <person name="Yin Y."/>
            <person name="Wang J."/>
        </authorList>
    </citation>
    <scope>NUCLEOTIDE SEQUENCE [LARGE SCALE GENOMIC DNA]</scope>
    <source>
        <strain evidence="14">05x7-T-G4-1.051#20</strain>
    </source>
</reference>
<dbReference type="NCBIfam" id="TIGR00840">
    <property type="entry name" value="b_cpa1"/>
    <property type="match status" value="1"/>
</dbReference>
<feature type="transmembrane region" description="Helical" evidence="11">
    <location>
        <begin position="435"/>
        <end position="454"/>
    </location>
</feature>
<accession>K1RLJ7</accession>
<dbReference type="GO" id="GO:0098719">
    <property type="term" value="P:sodium ion import across plasma membrane"/>
    <property type="evidence" value="ECO:0007669"/>
    <property type="project" value="TreeGrafter"/>
</dbReference>
<feature type="signal peptide" evidence="12">
    <location>
        <begin position="1"/>
        <end position="24"/>
    </location>
</feature>
<evidence type="ECO:0000313" key="14">
    <source>
        <dbReference type="EMBL" id="EKC42455.1"/>
    </source>
</evidence>
<dbReference type="OrthoDB" id="196264at2759"/>
<feature type="transmembrane region" description="Helical" evidence="11">
    <location>
        <begin position="52"/>
        <end position="72"/>
    </location>
</feature>
<dbReference type="InterPro" id="IPR004709">
    <property type="entry name" value="NaH_exchanger"/>
</dbReference>
<dbReference type="GO" id="GO:0015386">
    <property type="term" value="F:potassium:proton antiporter activity"/>
    <property type="evidence" value="ECO:0007669"/>
    <property type="project" value="TreeGrafter"/>
</dbReference>
<feature type="transmembrane region" description="Helical" evidence="11">
    <location>
        <begin position="208"/>
        <end position="230"/>
    </location>
</feature>
<dbReference type="AlphaFoldDB" id="K1RLJ7"/>
<dbReference type="InterPro" id="IPR018422">
    <property type="entry name" value="Cation/H_exchanger_CPA1"/>
</dbReference>
<sequence>MNWKALFGLAISCVLLLAPARILASSEAAAGGHNNGTERYKLVVFDFERVELPLVICLWILIVALAKIAFHLNSKLPTVIPESCLLVVMGLVVGALLHFTNIANTDEYVLNADVFFIYLLPPIIFDAGYFMPVRAFFDNLGTILLLAFINTCISAGLIAACLYGISLLGWFGRTISILDCFIFSSLISAVDPVAVLSVFEEIHVNQMLYIIVFGESLLNDGVTVVLYHMFEGFIEIGESNIQSIDIVTGLGSFFIIAIGGTLIGILFGFFGGFITKYTEHVKVIEPLFVFVIGYLMYLTAEMCHLSSILALSFGGIVLRHYLEANVSRSTRTSIRYFMKMLANISETIIFMFLGLSAIVDTLDWNLSFIFFALLFCLVFRVLGVMFLSWILNRRRLVKLTGIDQFIMAFGGLRGGIAFCLALSLEEELVPEKKLFVTATIVIVFFTVFVQGISIKPVVNALKVKKEGDNDPKMTEKIQESFIDHIMAGMEGITKHSSHNLMRIKFRHFNHNYLKPLFNKEVPQTKAKKVLEVYHTISVAEALDQIGNEVDVNQKKPLVSTGASNVYRRTPSGFVNSGFRGESMANEQLETSNQNESGSVNTEGSPIIYKCVEDPVVRETVVMERPRTSPPVGGGSNTAEKGTANGEDSEEFENVTITFKQPLDNAVGGEQNTEISDFSSESFSYGDTMSEPSTITYANEEETPNTVTPLELPLPWKTPSHHSNIETHDVVTNSELSNGELPKAMEPVGTAAESFFPWRNFPRDPIPFSTSLAYSDDSAPVVAEAPTWVNNLSYSHLKESGSPYASPEMTLIPVSRHMHTSVFDVFKTDQIGKCLDACVAKLQTALDETDSKSHQSGDTLPPPWSHHNDSVDDLPVPSMIDNFGVKNKLLMSNHTAPPPSHHVILPTVHFSGEGSVSQSHSDDGETPRQLKSLPGSASAPDLPKHFQLIEPMTKSRLHSESMLEDLDFHDQAVSRVNEWLSATISEEDGIVIPIHVPTPELSSDNDADCSSEGEGDDDEGWDFDRDDL</sequence>
<dbReference type="InParanoid" id="K1RLJ7"/>
<evidence type="ECO:0000256" key="12">
    <source>
        <dbReference type="SAM" id="SignalP"/>
    </source>
</evidence>
<feature type="transmembrane region" description="Helical" evidence="11">
    <location>
        <begin position="143"/>
        <end position="169"/>
    </location>
</feature>
<dbReference type="InterPro" id="IPR006153">
    <property type="entry name" value="Cation/H_exchanger_TM"/>
</dbReference>
<evidence type="ECO:0000256" key="5">
    <source>
        <dbReference type="ARBA" id="ARBA00023053"/>
    </source>
</evidence>
<evidence type="ECO:0000256" key="2">
    <source>
        <dbReference type="ARBA" id="ARBA00022448"/>
    </source>
</evidence>
<gene>
    <name evidence="14" type="ORF">CGI_10004684</name>
</gene>
<keyword evidence="3 9" id="KW-0812">Transmembrane</keyword>
<comment type="subcellular location">
    <subcellularLocation>
        <location evidence="1">Membrane</location>
        <topology evidence="1">Multi-pass membrane protein</topology>
    </subcellularLocation>
</comment>
<feature type="transmembrane region" description="Helical" evidence="11">
    <location>
        <begin position="368"/>
        <end position="392"/>
    </location>
</feature>
<evidence type="ECO:0000256" key="10">
    <source>
        <dbReference type="SAM" id="MobiDB-lite"/>
    </source>
</evidence>
<keyword evidence="6 9" id="KW-0406">Ion transport</keyword>
<keyword evidence="2 9" id="KW-0813">Transport</keyword>
<evidence type="ECO:0000259" key="13">
    <source>
        <dbReference type="Pfam" id="PF00999"/>
    </source>
</evidence>
<feature type="region of interest" description="Disordered" evidence="10">
    <location>
        <begin position="911"/>
        <end position="941"/>
    </location>
</feature>
<dbReference type="GO" id="GO:0051453">
    <property type="term" value="P:regulation of intracellular pH"/>
    <property type="evidence" value="ECO:0007669"/>
    <property type="project" value="TreeGrafter"/>
</dbReference>
<keyword evidence="4 11" id="KW-1133">Transmembrane helix</keyword>
<proteinExistence type="inferred from homology"/>
<name>K1RLJ7_MAGGI</name>
<evidence type="ECO:0000256" key="8">
    <source>
        <dbReference type="ARBA" id="ARBA00023201"/>
    </source>
</evidence>
<dbReference type="Pfam" id="PF00999">
    <property type="entry name" value="Na_H_Exchanger"/>
    <property type="match status" value="1"/>
</dbReference>
<dbReference type="HOGENOM" id="CLU_294974_0_0_1"/>
<dbReference type="GO" id="GO:0005886">
    <property type="term" value="C:plasma membrane"/>
    <property type="evidence" value="ECO:0007669"/>
    <property type="project" value="TreeGrafter"/>
</dbReference>
<feature type="region of interest" description="Disordered" evidence="10">
    <location>
        <begin position="995"/>
        <end position="1027"/>
    </location>
</feature>
<feature type="transmembrane region" description="Helical" evidence="11">
    <location>
        <begin position="175"/>
        <end position="196"/>
    </location>
</feature>
<feature type="region of interest" description="Disordered" evidence="10">
    <location>
        <begin position="845"/>
        <end position="869"/>
    </location>
</feature>
<feature type="region of interest" description="Disordered" evidence="10">
    <location>
        <begin position="625"/>
        <end position="649"/>
    </location>
</feature>
<keyword evidence="5" id="KW-0915">Sodium</keyword>
<feature type="domain" description="Cation/H+ exchanger transmembrane" evidence="13">
    <location>
        <begin position="61"/>
        <end position="459"/>
    </location>
</feature>
<dbReference type="EMBL" id="JH815746">
    <property type="protein sequence ID" value="EKC42455.1"/>
    <property type="molecule type" value="Genomic_DNA"/>
</dbReference>
<evidence type="ECO:0000256" key="4">
    <source>
        <dbReference type="ARBA" id="ARBA00022989"/>
    </source>
</evidence>
<dbReference type="PRINTS" id="PR01084">
    <property type="entry name" value="NAHEXCHNGR"/>
</dbReference>
<dbReference type="PANTHER" id="PTHR10110:SF98">
    <property type="entry name" value="SODIUM_HYDROGEN EXCHANGER"/>
    <property type="match status" value="1"/>
</dbReference>
<protein>
    <recommendedName>
        <fullName evidence="9">Sodium/hydrogen exchanger</fullName>
    </recommendedName>
</protein>
<evidence type="ECO:0000256" key="1">
    <source>
        <dbReference type="ARBA" id="ARBA00004141"/>
    </source>
</evidence>
<evidence type="ECO:0000256" key="11">
    <source>
        <dbReference type="SAM" id="Phobius"/>
    </source>
</evidence>
<organism evidence="14">
    <name type="scientific">Magallana gigas</name>
    <name type="common">Pacific oyster</name>
    <name type="synonym">Crassostrea gigas</name>
    <dbReference type="NCBI Taxonomy" id="29159"/>
    <lineage>
        <taxon>Eukaryota</taxon>
        <taxon>Metazoa</taxon>
        <taxon>Spiralia</taxon>
        <taxon>Lophotrochozoa</taxon>
        <taxon>Mollusca</taxon>
        <taxon>Bivalvia</taxon>
        <taxon>Autobranchia</taxon>
        <taxon>Pteriomorphia</taxon>
        <taxon>Ostreida</taxon>
        <taxon>Ostreoidea</taxon>
        <taxon>Ostreidae</taxon>
        <taxon>Magallana</taxon>
    </lineage>
</organism>
<feature type="transmembrane region" description="Helical" evidence="11">
    <location>
        <begin position="343"/>
        <end position="362"/>
    </location>
</feature>
<dbReference type="PANTHER" id="PTHR10110">
    <property type="entry name" value="SODIUM/HYDROGEN EXCHANGER"/>
    <property type="match status" value="1"/>
</dbReference>
<dbReference type="GO" id="GO:0015385">
    <property type="term" value="F:sodium:proton antiporter activity"/>
    <property type="evidence" value="ECO:0007669"/>
    <property type="project" value="InterPro"/>
</dbReference>